<name>A0AAJ0CSD2_9HYPO</name>
<dbReference type="InterPro" id="IPR004843">
    <property type="entry name" value="Calcineurin-like_PHP"/>
</dbReference>
<dbReference type="GO" id="GO:0016787">
    <property type="term" value="F:hydrolase activity"/>
    <property type="evidence" value="ECO:0007669"/>
    <property type="project" value="InterPro"/>
</dbReference>
<evidence type="ECO:0000259" key="1">
    <source>
        <dbReference type="Pfam" id="PF00149"/>
    </source>
</evidence>
<keyword evidence="3" id="KW-1185">Reference proteome</keyword>
<evidence type="ECO:0000313" key="2">
    <source>
        <dbReference type="EMBL" id="KAK2599186.1"/>
    </source>
</evidence>
<proteinExistence type="predicted"/>
<protein>
    <recommendedName>
        <fullName evidence="1">Calcineurin-like phosphoesterase domain-containing protein</fullName>
    </recommendedName>
</protein>
<gene>
    <name evidence="2" type="ORF">QQS21_005377</name>
</gene>
<feature type="domain" description="Calcineurin-like phosphoesterase" evidence="1">
    <location>
        <begin position="5"/>
        <end position="226"/>
    </location>
</feature>
<dbReference type="PANTHER" id="PTHR37844">
    <property type="entry name" value="SER/THR PROTEIN PHOSPHATASE SUPERFAMILY (AFU_ORTHOLOGUE AFUA_1G14840)"/>
    <property type="match status" value="1"/>
</dbReference>
<sequence>MAVQILSDLHLESPPAYDVFEIVPKAPYLALLGDIGNIAAHKDGCLAFLTRQLRQFKAVLFVPGNHEAYRSNWDDTLEILRIFQQHAHHDASVGEFVLLDRTTYRLPGTNVVVLGCSLFSRIPPDKHMTIGMSLNDFHQTSGWTTDNHNDMHQRDLAWLNAEVSDLEESDISIMIFSHWSPSTDRRAIEPRHAGSSIGSAFSTDLSEQPCFRSGKVKVWAFGHTHYNCDFECDRAGDAGPLRLVTNQRGYAYCNADGFDPDKTLSI</sequence>
<dbReference type="PANTHER" id="PTHR37844:SF2">
    <property type="entry name" value="SER_THR PROTEIN PHOSPHATASE SUPERFAMILY (AFU_ORTHOLOGUE AFUA_1G14840)"/>
    <property type="match status" value="1"/>
</dbReference>
<dbReference type="Gene3D" id="3.60.21.10">
    <property type="match status" value="1"/>
</dbReference>
<dbReference type="Proteomes" id="UP001251528">
    <property type="component" value="Unassembled WGS sequence"/>
</dbReference>
<dbReference type="SUPFAM" id="SSF56300">
    <property type="entry name" value="Metallo-dependent phosphatases"/>
    <property type="match status" value="1"/>
</dbReference>
<dbReference type="Pfam" id="PF00149">
    <property type="entry name" value="Metallophos"/>
    <property type="match status" value="1"/>
</dbReference>
<dbReference type="EMBL" id="JASWJB010000088">
    <property type="protein sequence ID" value="KAK2599186.1"/>
    <property type="molecule type" value="Genomic_DNA"/>
</dbReference>
<organism evidence="2 3">
    <name type="scientific">Conoideocrella luteorostrata</name>
    <dbReference type="NCBI Taxonomy" id="1105319"/>
    <lineage>
        <taxon>Eukaryota</taxon>
        <taxon>Fungi</taxon>
        <taxon>Dikarya</taxon>
        <taxon>Ascomycota</taxon>
        <taxon>Pezizomycotina</taxon>
        <taxon>Sordariomycetes</taxon>
        <taxon>Hypocreomycetidae</taxon>
        <taxon>Hypocreales</taxon>
        <taxon>Clavicipitaceae</taxon>
        <taxon>Conoideocrella</taxon>
    </lineage>
</organism>
<dbReference type="InterPro" id="IPR029052">
    <property type="entry name" value="Metallo-depent_PP-like"/>
</dbReference>
<evidence type="ECO:0000313" key="3">
    <source>
        <dbReference type="Proteomes" id="UP001251528"/>
    </source>
</evidence>
<accession>A0AAJ0CSD2</accession>
<reference evidence="2" key="1">
    <citation type="submission" date="2023-06" db="EMBL/GenBank/DDBJ databases">
        <title>Conoideocrella luteorostrata (Hypocreales: Clavicipitaceae), a potential biocontrol fungus for elongate hemlock scale in United States Christmas tree production areas.</title>
        <authorList>
            <person name="Barrett H."/>
            <person name="Lovett B."/>
            <person name="Macias A.M."/>
            <person name="Stajich J.E."/>
            <person name="Kasson M.T."/>
        </authorList>
    </citation>
    <scope>NUCLEOTIDE SEQUENCE</scope>
    <source>
        <strain evidence="2">ARSEF 14590</strain>
    </source>
</reference>
<dbReference type="AlphaFoldDB" id="A0AAJ0CSD2"/>
<comment type="caution">
    <text evidence="2">The sequence shown here is derived from an EMBL/GenBank/DDBJ whole genome shotgun (WGS) entry which is preliminary data.</text>
</comment>